<dbReference type="GO" id="GO:0016740">
    <property type="term" value="F:transferase activity"/>
    <property type="evidence" value="ECO:0007669"/>
    <property type="project" value="UniProtKB-KW"/>
</dbReference>
<dbReference type="InterPro" id="IPR014942">
    <property type="entry name" value="AbiEii"/>
</dbReference>
<keyword evidence="2" id="KW-1185">Reference proteome</keyword>
<evidence type="ECO:0000313" key="2">
    <source>
        <dbReference type="Proteomes" id="UP001595867"/>
    </source>
</evidence>
<comment type="caution">
    <text evidence="1">The sequence shown here is derived from an EMBL/GenBank/DDBJ whole genome shotgun (WGS) entry which is preliminary data.</text>
</comment>
<organism evidence="1 2">
    <name type="scientific">Actinoplanes subglobosus</name>
    <dbReference type="NCBI Taxonomy" id="1547892"/>
    <lineage>
        <taxon>Bacteria</taxon>
        <taxon>Bacillati</taxon>
        <taxon>Actinomycetota</taxon>
        <taxon>Actinomycetes</taxon>
        <taxon>Micromonosporales</taxon>
        <taxon>Micromonosporaceae</taxon>
        <taxon>Actinoplanes</taxon>
    </lineage>
</organism>
<sequence>MSSHHRSALDHVLTLIAGSHWADILVLRGSMTMPAWVGDVARPPGDLDFMVWQPPVVPDDLDPYPYVDAPSFVQQWPEAAHRAIRNEIWEFEEFGTGGHHPRLPPEGLHWVAAEDLDTGPWEEIEDDFAKLLADSPWSADGIVFDHNSVEVSTDLDYADYEPGGATGRIRLTVPWRAEDFEVGSVQVDLAWGERLPEPAICTAVPRAGGLPPVAMWTASRELSLAWKLHWLAADQKTNGVSAMKDLYDAVLLAELDGMHLRPRLRRLALGAESTLLRSMLDLTPSSEYTTGVPSFAPPPKVLAVVGPAPLAGPCPAEPDLPFARVLAPETIPTWRVLGTPPPDSSPTTWLTRLATAVTHLL</sequence>
<gene>
    <name evidence="1" type="ORF">ACFO0C_12245</name>
</gene>
<accession>A0ABV8IP21</accession>
<dbReference type="Proteomes" id="UP001595867">
    <property type="component" value="Unassembled WGS sequence"/>
</dbReference>
<evidence type="ECO:0000313" key="1">
    <source>
        <dbReference type="EMBL" id="MFC4065704.1"/>
    </source>
</evidence>
<reference evidence="2" key="1">
    <citation type="journal article" date="2019" name="Int. J. Syst. Evol. Microbiol.">
        <title>The Global Catalogue of Microorganisms (GCM) 10K type strain sequencing project: providing services to taxonomists for standard genome sequencing and annotation.</title>
        <authorList>
            <consortium name="The Broad Institute Genomics Platform"/>
            <consortium name="The Broad Institute Genome Sequencing Center for Infectious Disease"/>
            <person name="Wu L."/>
            <person name="Ma J."/>
        </authorList>
    </citation>
    <scope>NUCLEOTIDE SEQUENCE [LARGE SCALE GENOMIC DNA]</scope>
    <source>
        <strain evidence="2">TBRC 5832</strain>
    </source>
</reference>
<dbReference type="Pfam" id="PF08843">
    <property type="entry name" value="AbiEii"/>
    <property type="match status" value="1"/>
</dbReference>
<name>A0ABV8IP21_9ACTN</name>
<dbReference type="RefSeq" id="WP_378066683.1">
    <property type="nucleotide sequence ID" value="NZ_JBHSBL010000012.1"/>
</dbReference>
<keyword evidence="1" id="KW-0808">Transferase</keyword>
<protein>
    <submittedName>
        <fullName evidence="1">Nucleotidyl transferase AbiEii/AbiGii toxin family protein</fullName>
    </submittedName>
</protein>
<dbReference type="EMBL" id="JBHSBL010000012">
    <property type="protein sequence ID" value="MFC4065704.1"/>
    <property type="molecule type" value="Genomic_DNA"/>
</dbReference>
<proteinExistence type="predicted"/>